<reference evidence="2 3" key="1">
    <citation type="submission" date="2020-03" db="EMBL/GenBank/DDBJ databases">
        <title>Metagenomic, metatranscriptomic, and metabolomic analyses revealed the key microbes and metabolic features during the fermentation of ganjang, Korean traditional soy sauce.</title>
        <authorList>
            <person name="Chun B.H."/>
            <person name="Jeon C.O."/>
        </authorList>
    </citation>
    <scope>NUCLEOTIDE SEQUENCE [LARGE SCALE GENOMIC DNA]</scope>
    <source>
        <strain evidence="2 3">KG14</strain>
    </source>
</reference>
<gene>
    <name evidence="2" type="ORF">HLV39_01025</name>
</gene>
<dbReference type="Proteomes" id="UP000536442">
    <property type="component" value="Unassembled WGS sequence"/>
</dbReference>
<name>A0A851HML6_9GAMM</name>
<evidence type="ECO:0000256" key="1">
    <source>
        <dbReference type="SAM" id="MobiDB-lite"/>
    </source>
</evidence>
<feature type="compositionally biased region" description="Low complexity" evidence="1">
    <location>
        <begin position="293"/>
        <end position="304"/>
    </location>
</feature>
<dbReference type="EMBL" id="JABEVQ010000001">
    <property type="protein sequence ID" value="NWN90077.1"/>
    <property type="molecule type" value="Genomic_DNA"/>
</dbReference>
<organism evidence="2 3">
    <name type="scientific">Marinobacter adhaerens</name>
    <dbReference type="NCBI Taxonomy" id="1033846"/>
    <lineage>
        <taxon>Bacteria</taxon>
        <taxon>Pseudomonadati</taxon>
        <taxon>Pseudomonadota</taxon>
        <taxon>Gammaproteobacteria</taxon>
        <taxon>Pseudomonadales</taxon>
        <taxon>Marinobacteraceae</taxon>
        <taxon>Marinobacter</taxon>
    </lineage>
</organism>
<keyword evidence="3" id="KW-1185">Reference proteome</keyword>
<sequence length="421" mass="45716">MKRLLTVLVLAALVGFALFKASVWWLADQRMAEARHALGDSGVLLRGKISSGLDGSLTLTDASWQDFELTQPLVIGRAEFEAGSPGALLRALATPSDLPASWFLQAEGLILALESSMFRNWVTETGVGGSEQSALFSLSCAPDMRQQLSSGDFLRMGITQLKGELALTQSPDGVHLELNTENTGSLELNWPGARISVTSPEATLTSSDQPLELTLRDGGLMRRVAAYCAREAGMETSQWAGQTLEAFTSGLEARGWEASSQLQALYRQWLLEGGEVTVFLKPGAKALGIPVRSESSSETGQGSEDPAPEIKYNGARVPDVFLRQIVPEITERPPEVLKPVISPGVSEGARWQTEDVESASAWEDRTVRVTLTNGNRVEGRLTTVTERELEIAREVAGGEVAYPIMARAITVFEVWKRDQTR</sequence>
<accession>A0A851HML6</accession>
<proteinExistence type="predicted"/>
<dbReference type="AlphaFoldDB" id="A0A851HML6"/>
<protein>
    <submittedName>
        <fullName evidence="2">Acetylornithine deacetylase</fullName>
    </submittedName>
</protein>
<feature type="region of interest" description="Disordered" evidence="1">
    <location>
        <begin position="289"/>
        <end position="311"/>
    </location>
</feature>
<comment type="caution">
    <text evidence="2">The sequence shown here is derived from an EMBL/GenBank/DDBJ whole genome shotgun (WGS) entry which is preliminary data.</text>
</comment>
<evidence type="ECO:0000313" key="3">
    <source>
        <dbReference type="Proteomes" id="UP000536442"/>
    </source>
</evidence>
<evidence type="ECO:0000313" key="2">
    <source>
        <dbReference type="EMBL" id="NWN90077.1"/>
    </source>
</evidence>